<feature type="region of interest" description="Disordered" evidence="1">
    <location>
        <begin position="1"/>
        <end position="41"/>
    </location>
</feature>
<feature type="compositionally biased region" description="Basic and acidic residues" evidence="1">
    <location>
        <begin position="13"/>
        <end position="25"/>
    </location>
</feature>
<accession>A0A9Q0DMK8</accession>
<name>A0A9Q0DMK8_9TELE</name>
<evidence type="ECO:0000256" key="1">
    <source>
        <dbReference type="SAM" id="MobiDB-lite"/>
    </source>
</evidence>
<protein>
    <submittedName>
        <fullName evidence="2">Uncharacterized protein</fullName>
    </submittedName>
</protein>
<comment type="caution">
    <text evidence="2">The sequence shown here is derived from an EMBL/GenBank/DDBJ whole genome shotgun (WGS) entry which is preliminary data.</text>
</comment>
<dbReference type="AlphaFoldDB" id="A0A9Q0DMK8"/>
<keyword evidence="3" id="KW-1185">Reference proteome</keyword>
<dbReference type="EMBL" id="JANIIK010000114">
    <property type="protein sequence ID" value="KAJ3590326.1"/>
    <property type="molecule type" value="Genomic_DNA"/>
</dbReference>
<evidence type="ECO:0000313" key="3">
    <source>
        <dbReference type="Proteomes" id="UP001148018"/>
    </source>
</evidence>
<gene>
    <name evidence="2" type="ORF">NHX12_008278</name>
</gene>
<evidence type="ECO:0000313" key="2">
    <source>
        <dbReference type="EMBL" id="KAJ3590326.1"/>
    </source>
</evidence>
<organism evidence="2 3">
    <name type="scientific">Muraenolepis orangiensis</name>
    <name type="common">Patagonian moray cod</name>
    <dbReference type="NCBI Taxonomy" id="630683"/>
    <lineage>
        <taxon>Eukaryota</taxon>
        <taxon>Metazoa</taxon>
        <taxon>Chordata</taxon>
        <taxon>Craniata</taxon>
        <taxon>Vertebrata</taxon>
        <taxon>Euteleostomi</taxon>
        <taxon>Actinopterygii</taxon>
        <taxon>Neopterygii</taxon>
        <taxon>Teleostei</taxon>
        <taxon>Neoteleostei</taxon>
        <taxon>Acanthomorphata</taxon>
        <taxon>Zeiogadaria</taxon>
        <taxon>Gadariae</taxon>
        <taxon>Gadiformes</taxon>
        <taxon>Muraenolepidoidei</taxon>
        <taxon>Muraenolepididae</taxon>
        <taxon>Muraenolepis</taxon>
    </lineage>
</organism>
<sequence>MDGAQWTRRRWRRPVESRGPGDRGDVVASDGHEEDTEMGDRRTSLRVRVQFSFRPTPLLSGGLTAVWGNEKNRDH</sequence>
<proteinExistence type="predicted"/>
<reference evidence="2" key="1">
    <citation type="submission" date="2022-07" db="EMBL/GenBank/DDBJ databases">
        <title>Chromosome-level genome of Muraenolepis orangiensis.</title>
        <authorList>
            <person name="Kim J."/>
        </authorList>
    </citation>
    <scope>NUCLEOTIDE SEQUENCE</scope>
    <source>
        <strain evidence="2">KU_S4_2022</strain>
        <tissue evidence="2">Muscle</tissue>
    </source>
</reference>
<dbReference type="Proteomes" id="UP001148018">
    <property type="component" value="Unassembled WGS sequence"/>
</dbReference>